<proteinExistence type="predicted"/>
<accession>A0A3B0X666</accession>
<protein>
    <submittedName>
        <fullName evidence="2">Uncharacterized protein</fullName>
    </submittedName>
</protein>
<sequence length="214" mass="22408">MIKKNRFNFVVILICHVLACSPSVNAAQISLPSGDLVAPEIIQTEYVGTVTEGSSHMVSVSVTDNVAIKQVVLYYRIIGEKNYQRKLMRNSSNTDKYQASIPAGKIEKPGIEYYVQAMDTAGNTLLHGYSFSPLSVKMITDDELVADNGSAVSDESVLGGASGAESDDSIFTNKWFWIGVGVLVAGAAAASGGGGGGGNEPTATLTVNAGEPAN</sequence>
<name>A0A3B0X666_9ZZZZ</name>
<dbReference type="AlphaFoldDB" id="A0A3B0X666"/>
<gene>
    <name evidence="2" type="ORF">MNBD_GAMMA11-1894</name>
</gene>
<organism evidence="2">
    <name type="scientific">hydrothermal vent metagenome</name>
    <dbReference type="NCBI Taxonomy" id="652676"/>
    <lineage>
        <taxon>unclassified sequences</taxon>
        <taxon>metagenomes</taxon>
        <taxon>ecological metagenomes</taxon>
    </lineage>
</organism>
<evidence type="ECO:0000313" key="2">
    <source>
        <dbReference type="EMBL" id="VAW58942.1"/>
    </source>
</evidence>
<feature type="region of interest" description="Disordered" evidence="1">
    <location>
        <begin position="191"/>
        <end position="214"/>
    </location>
</feature>
<reference evidence="2" key="1">
    <citation type="submission" date="2018-06" db="EMBL/GenBank/DDBJ databases">
        <authorList>
            <person name="Zhirakovskaya E."/>
        </authorList>
    </citation>
    <scope>NUCLEOTIDE SEQUENCE</scope>
</reference>
<evidence type="ECO:0000256" key="1">
    <source>
        <dbReference type="SAM" id="MobiDB-lite"/>
    </source>
</evidence>
<dbReference type="EMBL" id="UOFG01000054">
    <property type="protein sequence ID" value="VAW58942.1"/>
    <property type="molecule type" value="Genomic_DNA"/>
</dbReference>